<dbReference type="EMBL" id="CDPU01000005">
    <property type="protein sequence ID" value="CEO46582.1"/>
    <property type="molecule type" value="Genomic_DNA"/>
</dbReference>
<feature type="transmembrane region" description="Helical" evidence="7">
    <location>
        <begin position="187"/>
        <end position="208"/>
    </location>
</feature>
<evidence type="ECO:0008006" key="9">
    <source>
        <dbReference type="Google" id="ProtNLM"/>
    </source>
</evidence>
<gene>
    <name evidence="8" type="ORF">BN869_000002637_1</name>
</gene>
<dbReference type="GO" id="GO:0070072">
    <property type="term" value="P:vacuolar proton-transporting V-type ATPase complex assembly"/>
    <property type="evidence" value="ECO:0007669"/>
    <property type="project" value="InterPro"/>
</dbReference>
<name>A0A0B7JTF9_BIOOC</name>
<organism evidence="8">
    <name type="scientific">Bionectria ochroleuca</name>
    <name type="common">Gliocladium roseum</name>
    <dbReference type="NCBI Taxonomy" id="29856"/>
    <lineage>
        <taxon>Eukaryota</taxon>
        <taxon>Fungi</taxon>
        <taxon>Dikarya</taxon>
        <taxon>Ascomycota</taxon>
        <taxon>Pezizomycotina</taxon>
        <taxon>Sordariomycetes</taxon>
        <taxon>Hypocreomycetidae</taxon>
        <taxon>Hypocreales</taxon>
        <taxon>Bionectriaceae</taxon>
        <taxon>Clonostachys</taxon>
    </lineage>
</organism>
<reference evidence="8" key="1">
    <citation type="submission" date="2015-01" db="EMBL/GenBank/DDBJ databases">
        <authorList>
            <person name="Durling Mikael"/>
        </authorList>
    </citation>
    <scope>NUCLEOTIDE SEQUENCE</scope>
</reference>
<accession>A0A0B7JTF9</accession>
<evidence type="ECO:0000256" key="7">
    <source>
        <dbReference type="SAM" id="Phobius"/>
    </source>
</evidence>
<dbReference type="PANTHER" id="PTHR31394">
    <property type="entry name" value="TRANSMEMBRANE PROTEIN 199"/>
    <property type="match status" value="1"/>
</dbReference>
<dbReference type="AlphaFoldDB" id="A0A0B7JTF9"/>
<dbReference type="Pfam" id="PF11712">
    <property type="entry name" value="Vma12"/>
    <property type="match status" value="1"/>
</dbReference>
<evidence type="ECO:0000256" key="2">
    <source>
        <dbReference type="ARBA" id="ARBA00022692"/>
    </source>
</evidence>
<evidence type="ECO:0000313" key="8">
    <source>
        <dbReference type="EMBL" id="CEO46582.1"/>
    </source>
</evidence>
<protein>
    <recommendedName>
        <fullName evidence="9">Vacuolar h+-atpase assembly protein</fullName>
    </recommendedName>
</protein>
<feature type="region of interest" description="Disordered" evidence="6">
    <location>
        <begin position="245"/>
        <end position="271"/>
    </location>
</feature>
<dbReference type="GO" id="GO:0005789">
    <property type="term" value="C:endoplasmic reticulum membrane"/>
    <property type="evidence" value="ECO:0007669"/>
    <property type="project" value="UniProtKB-SubCell"/>
</dbReference>
<dbReference type="PANTHER" id="PTHR31394:SF1">
    <property type="entry name" value="TRANSMEMBRANE PROTEIN 199"/>
    <property type="match status" value="1"/>
</dbReference>
<keyword evidence="4 7" id="KW-1133">Transmembrane helix</keyword>
<evidence type="ECO:0000256" key="3">
    <source>
        <dbReference type="ARBA" id="ARBA00022824"/>
    </source>
</evidence>
<dbReference type="InterPro" id="IPR021013">
    <property type="entry name" value="ATPase_Vma12"/>
</dbReference>
<evidence type="ECO:0000256" key="6">
    <source>
        <dbReference type="SAM" id="MobiDB-lite"/>
    </source>
</evidence>
<feature type="transmembrane region" description="Helical" evidence="7">
    <location>
        <begin position="159"/>
        <end position="181"/>
    </location>
</feature>
<sequence length="271" mass="30650">MVLLTMTSSIVEGLQRAQANEETNQPADDTEPSLIEPEIGKPIAHRQIIQLSRSLRQAENPSDFTLEKLLRGSEVYTPPPPPKPEPTPEFKALMARLRHEEEERSYQRMVNTSDSRESFHDRFPHSSRRAFASVNEPISKDDLGDDDVTYEEVHRQVMLIINFVVSILGVAGTLWVVARWWSTTARLLLTMSGSIVVAIAEVAVYLIYVMKMGDAKKKQGAIKEVKEVVETWVVGKESQEELDEKPVLLQEKDNDPDGVRKRKTAVKKDDS</sequence>
<comment type="subcellular location">
    <subcellularLocation>
        <location evidence="1">Endoplasmic reticulum membrane</location>
        <topology evidence="1">Multi-pass membrane protein</topology>
    </subcellularLocation>
</comment>
<keyword evidence="3" id="KW-0256">Endoplasmic reticulum</keyword>
<keyword evidence="2 7" id="KW-0812">Transmembrane</keyword>
<evidence type="ECO:0000256" key="4">
    <source>
        <dbReference type="ARBA" id="ARBA00022989"/>
    </source>
</evidence>
<evidence type="ECO:0000256" key="1">
    <source>
        <dbReference type="ARBA" id="ARBA00004477"/>
    </source>
</evidence>
<proteinExistence type="predicted"/>
<feature type="compositionally biased region" description="Basic and acidic residues" evidence="6">
    <location>
        <begin position="245"/>
        <end position="259"/>
    </location>
</feature>
<keyword evidence="5 7" id="KW-0472">Membrane</keyword>
<evidence type="ECO:0000256" key="5">
    <source>
        <dbReference type="ARBA" id="ARBA00023136"/>
    </source>
</evidence>